<dbReference type="InterPro" id="IPR039391">
    <property type="entry name" value="Phytocyanin-like"/>
</dbReference>
<evidence type="ECO:0000256" key="3">
    <source>
        <dbReference type="ARBA" id="ARBA00023157"/>
    </source>
</evidence>
<keyword evidence="7" id="KW-0732">Signal</keyword>
<dbReference type="SUPFAM" id="SSF49503">
    <property type="entry name" value="Cupredoxins"/>
    <property type="match status" value="1"/>
</dbReference>
<evidence type="ECO:0000313" key="9">
    <source>
        <dbReference type="EMBL" id="CAH1429627.1"/>
    </source>
</evidence>
<keyword evidence="6" id="KW-1133">Transmembrane helix</keyword>
<feature type="chain" id="PRO_5043448681" description="Phytocyanin domain-containing protein" evidence="7">
    <location>
        <begin position="27"/>
        <end position="187"/>
    </location>
</feature>
<keyword evidence="6" id="KW-0812">Transmembrane</keyword>
<keyword evidence="4" id="KW-0325">Glycoprotein</keyword>
<proteinExistence type="predicted"/>
<name>A0AAU9MSS7_9ASTR</name>
<dbReference type="Gene3D" id="2.60.40.420">
    <property type="entry name" value="Cupredoxins - blue copper proteins"/>
    <property type="match status" value="1"/>
</dbReference>
<dbReference type="GO" id="GO:0009055">
    <property type="term" value="F:electron transfer activity"/>
    <property type="evidence" value="ECO:0007669"/>
    <property type="project" value="InterPro"/>
</dbReference>
<keyword evidence="6" id="KW-0472">Membrane</keyword>
<evidence type="ECO:0000259" key="8">
    <source>
        <dbReference type="PROSITE" id="PS51485"/>
    </source>
</evidence>
<feature type="region of interest" description="Disordered" evidence="5">
    <location>
        <begin position="131"/>
        <end position="158"/>
    </location>
</feature>
<reference evidence="9 10" key="1">
    <citation type="submission" date="2022-01" db="EMBL/GenBank/DDBJ databases">
        <authorList>
            <person name="Xiong W."/>
            <person name="Schranz E."/>
        </authorList>
    </citation>
    <scope>NUCLEOTIDE SEQUENCE [LARGE SCALE GENOMIC DNA]</scope>
</reference>
<dbReference type="GO" id="GO:0005886">
    <property type="term" value="C:plasma membrane"/>
    <property type="evidence" value="ECO:0007669"/>
    <property type="project" value="TreeGrafter"/>
</dbReference>
<evidence type="ECO:0000256" key="7">
    <source>
        <dbReference type="SAM" id="SignalP"/>
    </source>
</evidence>
<dbReference type="PANTHER" id="PTHR33021:SF538">
    <property type="entry name" value="BLUE (TYPE 1) COPPER BINDING PROTEIN"/>
    <property type="match status" value="1"/>
</dbReference>
<dbReference type="InterPro" id="IPR028871">
    <property type="entry name" value="BlueCu_1_BS"/>
</dbReference>
<keyword evidence="3" id="KW-1015">Disulfide bond</keyword>
<dbReference type="InterPro" id="IPR003245">
    <property type="entry name" value="Phytocyanin_dom"/>
</dbReference>
<organism evidence="9 10">
    <name type="scientific">Lactuca virosa</name>
    <dbReference type="NCBI Taxonomy" id="75947"/>
    <lineage>
        <taxon>Eukaryota</taxon>
        <taxon>Viridiplantae</taxon>
        <taxon>Streptophyta</taxon>
        <taxon>Embryophyta</taxon>
        <taxon>Tracheophyta</taxon>
        <taxon>Spermatophyta</taxon>
        <taxon>Magnoliopsida</taxon>
        <taxon>eudicotyledons</taxon>
        <taxon>Gunneridae</taxon>
        <taxon>Pentapetalae</taxon>
        <taxon>asterids</taxon>
        <taxon>campanulids</taxon>
        <taxon>Asterales</taxon>
        <taxon>Asteraceae</taxon>
        <taxon>Cichorioideae</taxon>
        <taxon>Cichorieae</taxon>
        <taxon>Lactucinae</taxon>
        <taxon>Lactuca</taxon>
    </lineage>
</organism>
<dbReference type="PROSITE" id="PS00196">
    <property type="entry name" value="COPPER_BLUE"/>
    <property type="match status" value="1"/>
</dbReference>
<feature type="transmembrane region" description="Helical" evidence="6">
    <location>
        <begin position="166"/>
        <end position="186"/>
    </location>
</feature>
<keyword evidence="1" id="KW-0479">Metal-binding</keyword>
<dbReference type="GO" id="GO:0046872">
    <property type="term" value="F:metal ion binding"/>
    <property type="evidence" value="ECO:0007669"/>
    <property type="project" value="UniProtKB-KW"/>
</dbReference>
<dbReference type="Proteomes" id="UP001157418">
    <property type="component" value="Unassembled WGS sequence"/>
</dbReference>
<dbReference type="AlphaFoldDB" id="A0AAU9MSS7"/>
<dbReference type="PROSITE" id="PS51485">
    <property type="entry name" value="PHYTOCYANIN"/>
    <property type="match status" value="1"/>
</dbReference>
<dbReference type="FunFam" id="2.60.40.420:FF:000034">
    <property type="entry name" value="Cupredoxin superfamily protein"/>
    <property type="match status" value="1"/>
</dbReference>
<dbReference type="InterPro" id="IPR008972">
    <property type="entry name" value="Cupredoxin"/>
</dbReference>
<evidence type="ECO:0000256" key="5">
    <source>
        <dbReference type="SAM" id="MobiDB-lite"/>
    </source>
</evidence>
<protein>
    <recommendedName>
        <fullName evidence="8">Phytocyanin domain-containing protein</fullName>
    </recommendedName>
</protein>
<gene>
    <name evidence="9" type="ORF">LVIROSA_LOCUS16476</name>
</gene>
<evidence type="ECO:0000256" key="1">
    <source>
        <dbReference type="ARBA" id="ARBA00022723"/>
    </source>
</evidence>
<dbReference type="CDD" id="cd13920">
    <property type="entry name" value="Stellacyanin"/>
    <property type="match status" value="1"/>
</dbReference>
<evidence type="ECO:0000313" key="10">
    <source>
        <dbReference type="Proteomes" id="UP001157418"/>
    </source>
</evidence>
<feature type="signal peptide" evidence="7">
    <location>
        <begin position="1"/>
        <end position="26"/>
    </location>
</feature>
<evidence type="ECO:0000256" key="6">
    <source>
        <dbReference type="SAM" id="Phobius"/>
    </source>
</evidence>
<evidence type="ECO:0000256" key="4">
    <source>
        <dbReference type="ARBA" id="ARBA00023180"/>
    </source>
</evidence>
<evidence type="ECO:0000256" key="2">
    <source>
        <dbReference type="ARBA" id="ARBA00023008"/>
    </source>
</evidence>
<feature type="domain" description="Phytocyanin" evidence="8">
    <location>
        <begin position="28"/>
        <end position="131"/>
    </location>
</feature>
<feature type="compositionally biased region" description="Pro residues" evidence="5">
    <location>
        <begin position="135"/>
        <end position="152"/>
    </location>
</feature>
<accession>A0AAU9MSS7</accession>
<keyword evidence="2" id="KW-0186">Copper</keyword>
<dbReference type="EMBL" id="CAKMRJ010002957">
    <property type="protein sequence ID" value="CAH1429627.1"/>
    <property type="molecule type" value="Genomic_DNA"/>
</dbReference>
<dbReference type="PANTHER" id="PTHR33021">
    <property type="entry name" value="BLUE COPPER PROTEIN"/>
    <property type="match status" value="1"/>
</dbReference>
<comment type="caution">
    <text evidence="9">The sequence shown here is derived from an EMBL/GenBank/DDBJ whole genome shotgun (WGS) entry which is preliminary data.</text>
</comment>
<dbReference type="Pfam" id="PF02298">
    <property type="entry name" value="Cu_bind_like"/>
    <property type="match status" value="1"/>
</dbReference>
<sequence>MPGLKIDLLVIMALMLASVQFQGTAAQTTHVVGNALGWNIPPNGPSAYTTWASTQTFRVSDVLLFNFITGFHNVAEVSQAAYGPCTTANPISIFTTGPARVTLNAPGTHYYICTVGTHCQIGQKLTINASAMSATPPPTPTPTPASPAPVSPPTDSTILQPPSSSFAPSFTAVVPFSFLAIAIAFFY</sequence>
<keyword evidence="10" id="KW-1185">Reference proteome</keyword>